<keyword evidence="5 12" id="KW-0028">Amino-acid biosynthesis</keyword>
<keyword evidence="8 12" id="KW-0198">Cysteine biosynthesis</keyword>
<evidence type="ECO:0000256" key="4">
    <source>
        <dbReference type="ARBA" id="ARBA00012681"/>
    </source>
</evidence>
<dbReference type="InterPro" id="IPR036052">
    <property type="entry name" value="TrpB-like_PALP_sf"/>
</dbReference>
<comment type="pathway">
    <text evidence="2">Amino-acid biosynthesis; L-cysteine biosynthesis; L-cysteine from L-serine: step 2/2.</text>
</comment>
<dbReference type="InterPro" id="IPR050214">
    <property type="entry name" value="Cys_Synth/Cystath_Beta-Synth"/>
</dbReference>
<dbReference type="PANTHER" id="PTHR10314">
    <property type="entry name" value="CYSTATHIONINE BETA-SYNTHASE"/>
    <property type="match status" value="1"/>
</dbReference>
<keyword evidence="6 12" id="KW-0808">Transferase</keyword>
<feature type="modified residue" description="N6-(pyridoxal phosphate)lysine" evidence="11">
    <location>
        <position position="35"/>
    </location>
</feature>
<evidence type="ECO:0000259" key="13">
    <source>
        <dbReference type="Pfam" id="PF00291"/>
    </source>
</evidence>
<accession>A0A8A0RS02</accession>
<protein>
    <recommendedName>
        <fullName evidence="4 12">Cysteine synthase</fullName>
        <ecNumber evidence="4 12">2.5.1.47</ecNumber>
    </recommendedName>
</protein>
<sequence length="295" mass="31336">MVGLTPIVRLQNIVSGNDADVFAKLEFFNPGGSIKDRIALKMIEDAERKGLLKKDSIILEPTSGNTGIGLALVGASKGYKVVLVMPETMSIERRKLLKALGAEIILTPGVKGMKGAIDKVNEMVAENRNFFVPQQFENPSNPQAHRETTAEEILQQMNGDIDAFVSGVGTGGTITGVGEVLKLRIKNVKVIAVEPASSPVLSGGKPGPHKIQGIGAGFIPKILNRDIIDGIIQVTDMEAMKTSRLLAKKEGILAGISSGAALFAALKVAKELGKGKKVVVILPDTGERYLSTDLF</sequence>
<dbReference type="Pfam" id="PF00291">
    <property type="entry name" value="PALP"/>
    <property type="match status" value="1"/>
</dbReference>
<dbReference type="CDD" id="cd01561">
    <property type="entry name" value="CBS_like"/>
    <property type="match status" value="1"/>
</dbReference>
<dbReference type="SUPFAM" id="SSF53686">
    <property type="entry name" value="Tryptophan synthase beta subunit-like PLP-dependent enzymes"/>
    <property type="match status" value="1"/>
</dbReference>
<keyword evidence="15" id="KW-1185">Reference proteome</keyword>
<evidence type="ECO:0000256" key="12">
    <source>
        <dbReference type="RuleBase" id="RU003985"/>
    </source>
</evidence>
<evidence type="ECO:0000313" key="14">
    <source>
        <dbReference type="EMBL" id="QSQ09966.1"/>
    </source>
</evidence>
<dbReference type="KEGG" id="kme:H0A61_02358"/>
<feature type="domain" description="Tryptophan synthase beta chain-like PALP" evidence="13">
    <location>
        <begin position="2"/>
        <end position="284"/>
    </location>
</feature>
<dbReference type="FunFam" id="3.40.50.1100:FF:000006">
    <property type="entry name" value="Cysteine synthase"/>
    <property type="match status" value="1"/>
</dbReference>
<evidence type="ECO:0000313" key="15">
    <source>
        <dbReference type="Proteomes" id="UP000662904"/>
    </source>
</evidence>
<dbReference type="InterPro" id="IPR005856">
    <property type="entry name" value="Cys_synth"/>
</dbReference>
<name>A0A8A0RS02_9FIRM</name>
<evidence type="ECO:0000256" key="2">
    <source>
        <dbReference type="ARBA" id="ARBA00004962"/>
    </source>
</evidence>
<evidence type="ECO:0000256" key="11">
    <source>
        <dbReference type="PIRSR" id="PIRSR605856-51"/>
    </source>
</evidence>
<reference evidence="14" key="1">
    <citation type="submission" date="2020-07" db="EMBL/GenBank/DDBJ databases">
        <title>Koleobacter methoxysyntrophicus gen. nov., sp. nov., a novel anaerobic bacterium isolated from deep subsurface oil field and proposal of Koleobacterales ord. nov. in the phylum Firmicutes.</title>
        <authorList>
            <person name="Sakamoto S."/>
            <person name="Tamaki H."/>
        </authorList>
    </citation>
    <scope>NUCLEOTIDE SEQUENCE</scope>
    <source>
        <strain evidence="14">NRmbB1</strain>
    </source>
</reference>
<feature type="binding site" evidence="10">
    <location>
        <begin position="169"/>
        <end position="173"/>
    </location>
    <ligand>
        <name>pyridoxal 5'-phosphate</name>
        <dbReference type="ChEBI" id="CHEBI:597326"/>
    </ligand>
</feature>
<dbReference type="UniPathway" id="UPA00136">
    <property type="reaction ID" value="UER00200"/>
</dbReference>
<dbReference type="Gene3D" id="3.40.50.1100">
    <property type="match status" value="2"/>
</dbReference>
<feature type="binding site" evidence="10">
    <location>
        <position position="257"/>
    </location>
    <ligand>
        <name>pyridoxal 5'-phosphate</name>
        <dbReference type="ChEBI" id="CHEBI:597326"/>
    </ligand>
</feature>
<comment type="catalytic activity">
    <reaction evidence="9 12">
        <text>O-acetyl-L-serine + hydrogen sulfide = L-cysteine + acetate</text>
        <dbReference type="Rhea" id="RHEA:14829"/>
        <dbReference type="ChEBI" id="CHEBI:29919"/>
        <dbReference type="ChEBI" id="CHEBI:30089"/>
        <dbReference type="ChEBI" id="CHEBI:35235"/>
        <dbReference type="ChEBI" id="CHEBI:58340"/>
        <dbReference type="EC" id="2.5.1.47"/>
    </reaction>
</comment>
<dbReference type="GO" id="GO:0006535">
    <property type="term" value="P:cysteine biosynthetic process from serine"/>
    <property type="evidence" value="ECO:0007669"/>
    <property type="project" value="UniProtKB-UniRule"/>
</dbReference>
<dbReference type="PROSITE" id="PS00901">
    <property type="entry name" value="CYS_SYNTHASE"/>
    <property type="match status" value="1"/>
</dbReference>
<evidence type="ECO:0000256" key="10">
    <source>
        <dbReference type="PIRSR" id="PIRSR605856-50"/>
    </source>
</evidence>
<dbReference type="NCBIfam" id="TIGR01139">
    <property type="entry name" value="cysK"/>
    <property type="match status" value="1"/>
</dbReference>
<comment type="cofactor">
    <cofactor evidence="1 10 12">
        <name>pyridoxal 5'-phosphate</name>
        <dbReference type="ChEBI" id="CHEBI:597326"/>
    </cofactor>
</comment>
<dbReference type="Proteomes" id="UP000662904">
    <property type="component" value="Chromosome"/>
</dbReference>
<evidence type="ECO:0000256" key="7">
    <source>
        <dbReference type="ARBA" id="ARBA00022898"/>
    </source>
</evidence>
<dbReference type="GO" id="GO:0004124">
    <property type="term" value="F:cysteine synthase activity"/>
    <property type="evidence" value="ECO:0007669"/>
    <property type="project" value="UniProtKB-UniRule"/>
</dbReference>
<gene>
    <name evidence="14" type="primary">cysK</name>
    <name evidence="14" type="ORF">H0A61_02358</name>
</gene>
<dbReference type="InterPro" id="IPR005859">
    <property type="entry name" value="CysK"/>
</dbReference>
<dbReference type="InterPro" id="IPR001216">
    <property type="entry name" value="P-phosphate_BS"/>
</dbReference>
<dbReference type="EC" id="2.5.1.47" evidence="4 12"/>
<dbReference type="NCBIfam" id="TIGR01136">
    <property type="entry name" value="cysKM"/>
    <property type="match status" value="1"/>
</dbReference>
<dbReference type="InterPro" id="IPR001926">
    <property type="entry name" value="TrpB-like_PALP"/>
</dbReference>
<proteinExistence type="inferred from homology"/>
<evidence type="ECO:0000256" key="3">
    <source>
        <dbReference type="ARBA" id="ARBA00007103"/>
    </source>
</evidence>
<dbReference type="EMBL" id="CP059066">
    <property type="protein sequence ID" value="QSQ09966.1"/>
    <property type="molecule type" value="Genomic_DNA"/>
</dbReference>
<evidence type="ECO:0000256" key="9">
    <source>
        <dbReference type="ARBA" id="ARBA00047931"/>
    </source>
</evidence>
<evidence type="ECO:0000256" key="1">
    <source>
        <dbReference type="ARBA" id="ARBA00001933"/>
    </source>
</evidence>
<organism evidence="14 15">
    <name type="scientific">Koleobacter methoxysyntrophicus</name>
    <dbReference type="NCBI Taxonomy" id="2751313"/>
    <lineage>
        <taxon>Bacteria</taxon>
        <taxon>Bacillati</taxon>
        <taxon>Bacillota</taxon>
        <taxon>Clostridia</taxon>
        <taxon>Koleobacterales</taxon>
        <taxon>Koleobacteraceae</taxon>
        <taxon>Koleobacter</taxon>
    </lineage>
</organism>
<evidence type="ECO:0000256" key="5">
    <source>
        <dbReference type="ARBA" id="ARBA00022605"/>
    </source>
</evidence>
<feature type="binding site" evidence="10">
    <location>
        <position position="65"/>
    </location>
    <ligand>
        <name>pyridoxal 5'-phosphate</name>
        <dbReference type="ChEBI" id="CHEBI:597326"/>
    </ligand>
</feature>
<evidence type="ECO:0000256" key="8">
    <source>
        <dbReference type="ARBA" id="ARBA00023192"/>
    </source>
</evidence>
<keyword evidence="7 10" id="KW-0663">Pyridoxal phosphate</keyword>
<comment type="similarity">
    <text evidence="3 12">Belongs to the cysteine synthase/cystathionine beta-synthase family.</text>
</comment>
<dbReference type="AlphaFoldDB" id="A0A8A0RS02"/>
<evidence type="ECO:0000256" key="6">
    <source>
        <dbReference type="ARBA" id="ARBA00022679"/>
    </source>
</evidence>